<comment type="caution">
    <text evidence="1">The sequence shown here is derived from an EMBL/GenBank/DDBJ whole genome shotgun (WGS) entry which is preliminary data.</text>
</comment>
<gene>
    <name evidence="1" type="ORF">S01H4_21927</name>
</gene>
<accession>X1ALY5</accession>
<protein>
    <submittedName>
        <fullName evidence="1">Uncharacterized protein</fullName>
    </submittedName>
</protein>
<proteinExistence type="predicted"/>
<sequence length="112" mass="14088">MKSWIKDKWQPYRKWITYEQKFRKGIVCNHEEMPNKVRFLCGYQNKSKFLAKAELIPWDKKTLRDLFWKEPKDWRNHLETKNVTKLVITAFGWNFRKELFNDIYLKLRKFRW</sequence>
<organism evidence="1">
    <name type="scientific">marine sediment metagenome</name>
    <dbReference type="NCBI Taxonomy" id="412755"/>
    <lineage>
        <taxon>unclassified sequences</taxon>
        <taxon>metagenomes</taxon>
        <taxon>ecological metagenomes</taxon>
    </lineage>
</organism>
<feature type="non-terminal residue" evidence="1">
    <location>
        <position position="112"/>
    </location>
</feature>
<name>X1ALY5_9ZZZZ</name>
<evidence type="ECO:0000313" key="1">
    <source>
        <dbReference type="EMBL" id="GAG83589.1"/>
    </source>
</evidence>
<reference evidence="1" key="1">
    <citation type="journal article" date="2014" name="Front. Microbiol.">
        <title>High frequency of phylogenetically diverse reductive dehalogenase-homologous genes in deep subseafloor sedimentary metagenomes.</title>
        <authorList>
            <person name="Kawai M."/>
            <person name="Futagami T."/>
            <person name="Toyoda A."/>
            <person name="Takaki Y."/>
            <person name="Nishi S."/>
            <person name="Hori S."/>
            <person name="Arai W."/>
            <person name="Tsubouchi T."/>
            <person name="Morono Y."/>
            <person name="Uchiyama I."/>
            <person name="Ito T."/>
            <person name="Fujiyama A."/>
            <person name="Inagaki F."/>
            <person name="Takami H."/>
        </authorList>
    </citation>
    <scope>NUCLEOTIDE SEQUENCE</scope>
    <source>
        <strain evidence="1">Expedition CK06-06</strain>
    </source>
</reference>
<dbReference type="EMBL" id="BART01009986">
    <property type="protein sequence ID" value="GAG83589.1"/>
    <property type="molecule type" value="Genomic_DNA"/>
</dbReference>
<dbReference type="AlphaFoldDB" id="X1ALY5"/>